<reference evidence="1 2" key="1">
    <citation type="submission" date="2014-12" db="EMBL/GenBank/DDBJ databases">
        <title>Genome assembly of Enhygromyxa salina DSM 15201.</title>
        <authorList>
            <person name="Sharma G."/>
            <person name="Subramanian S."/>
        </authorList>
    </citation>
    <scope>NUCLEOTIDE SEQUENCE [LARGE SCALE GENOMIC DNA]</scope>
    <source>
        <strain evidence="1 2">DSM 15201</strain>
    </source>
</reference>
<proteinExistence type="predicted"/>
<dbReference type="EMBL" id="JMCC02000201">
    <property type="protein sequence ID" value="KIG11684.1"/>
    <property type="molecule type" value="Genomic_DNA"/>
</dbReference>
<evidence type="ECO:0000313" key="1">
    <source>
        <dbReference type="EMBL" id="KIG11684.1"/>
    </source>
</evidence>
<sequence length="181" mass="19407">MMRDHCQFTTRPADSLESALDAFGPLEHWPTTTTIRWTADAKRWLGPNASPQAQTQLSADLIEASVANIVVHTPGPNAPSICERRVEFDAELDIRTSDGIVNARARGRLDARRPATTAQLRMQIQPLTDTASAISISLELPHATEGSAKVELLGHESRTGTGHNGRGFAAGGEFVLGSSAL</sequence>
<dbReference type="Proteomes" id="UP000031599">
    <property type="component" value="Unassembled WGS sequence"/>
</dbReference>
<evidence type="ECO:0000313" key="2">
    <source>
        <dbReference type="Proteomes" id="UP000031599"/>
    </source>
</evidence>
<comment type="caution">
    <text evidence="1">The sequence shown here is derived from an EMBL/GenBank/DDBJ whole genome shotgun (WGS) entry which is preliminary data.</text>
</comment>
<accession>A0A0C1Z2L9</accession>
<dbReference type="AlphaFoldDB" id="A0A0C1Z2L9"/>
<protein>
    <submittedName>
        <fullName evidence="1">Uncharacterized protein</fullName>
    </submittedName>
</protein>
<name>A0A0C1Z2L9_9BACT</name>
<dbReference type="RefSeq" id="WP_052559255.1">
    <property type="nucleotide sequence ID" value="NZ_JMCC02000201.1"/>
</dbReference>
<organism evidence="1 2">
    <name type="scientific">Enhygromyxa salina</name>
    <dbReference type="NCBI Taxonomy" id="215803"/>
    <lineage>
        <taxon>Bacteria</taxon>
        <taxon>Pseudomonadati</taxon>
        <taxon>Myxococcota</taxon>
        <taxon>Polyangia</taxon>
        <taxon>Nannocystales</taxon>
        <taxon>Nannocystaceae</taxon>
        <taxon>Enhygromyxa</taxon>
    </lineage>
</organism>
<gene>
    <name evidence="1" type="ORF">DB30_02865</name>
</gene>